<organism evidence="1 2">
    <name type="scientific">Xylanibacter ruminicola</name>
    <name type="common">Prevotella ruminicola</name>
    <dbReference type="NCBI Taxonomy" id="839"/>
    <lineage>
        <taxon>Bacteria</taxon>
        <taxon>Pseudomonadati</taxon>
        <taxon>Bacteroidota</taxon>
        <taxon>Bacteroidia</taxon>
        <taxon>Bacteroidales</taxon>
        <taxon>Prevotellaceae</taxon>
        <taxon>Xylanibacter</taxon>
    </lineage>
</organism>
<dbReference type="Proteomes" id="UP000184280">
    <property type="component" value="Unassembled WGS sequence"/>
</dbReference>
<sequence>MYFCNKINIVIIMCTITLTYNEHDREANEKLAALLATGLFKQHDANQELDIDYSDQSLYEDDPNSLADEKDSYTPEELRALLISDLKTAYGVNDAI</sequence>
<proteinExistence type="predicted"/>
<evidence type="ECO:0000313" key="2">
    <source>
        <dbReference type="Proteomes" id="UP000184280"/>
    </source>
</evidence>
<accession>A0A1M7DK47</accession>
<dbReference type="AlphaFoldDB" id="A0A1M7DK47"/>
<name>A0A1M7DK47_XYLRU</name>
<evidence type="ECO:0000313" key="1">
    <source>
        <dbReference type="EMBL" id="SHL79891.1"/>
    </source>
</evidence>
<gene>
    <name evidence="1" type="ORF">SAMN04488494_0765</name>
</gene>
<protein>
    <submittedName>
        <fullName evidence="1">Uncharacterized protein</fullName>
    </submittedName>
</protein>
<reference evidence="1 2" key="1">
    <citation type="submission" date="2016-11" db="EMBL/GenBank/DDBJ databases">
        <authorList>
            <person name="Jaros S."/>
            <person name="Januszkiewicz K."/>
            <person name="Wedrychowicz H."/>
        </authorList>
    </citation>
    <scope>NUCLEOTIDE SEQUENCE [LARGE SCALE GENOMIC DNA]</scope>
    <source>
        <strain evidence="1 2">BPI-34</strain>
    </source>
</reference>
<dbReference type="EMBL" id="FRCJ01000001">
    <property type="protein sequence ID" value="SHL79891.1"/>
    <property type="molecule type" value="Genomic_DNA"/>
</dbReference>